<keyword evidence="3 5" id="KW-0808">Transferase</keyword>
<gene>
    <name evidence="7" type="ORF">PATL70BA_2147</name>
</gene>
<dbReference type="GO" id="GO:0036440">
    <property type="term" value="F:citrate synthase activity"/>
    <property type="evidence" value="ECO:0007669"/>
    <property type="project" value="UniProtKB-EC"/>
</dbReference>
<evidence type="ECO:0000256" key="4">
    <source>
        <dbReference type="ARBA" id="ARBA00049288"/>
    </source>
</evidence>
<dbReference type="AlphaFoldDB" id="A0A3P7NYI8"/>
<name>A0A3P7NYI8_9FIRM</name>
<dbReference type="SUPFAM" id="SSF48256">
    <property type="entry name" value="Citrate synthase"/>
    <property type="match status" value="1"/>
</dbReference>
<dbReference type="PANTHER" id="PTHR11739">
    <property type="entry name" value="CITRATE SYNTHASE"/>
    <property type="match status" value="1"/>
</dbReference>
<protein>
    <recommendedName>
        <fullName evidence="5">Citrate synthase</fullName>
    </recommendedName>
</protein>
<dbReference type="NCBIfam" id="NF010635">
    <property type="entry name" value="PRK14032.1"/>
    <property type="match status" value="1"/>
</dbReference>
<proteinExistence type="inferred from homology"/>
<dbReference type="GO" id="GO:0005829">
    <property type="term" value="C:cytosol"/>
    <property type="evidence" value="ECO:0007669"/>
    <property type="project" value="TreeGrafter"/>
</dbReference>
<evidence type="ECO:0000313" key="8">
    <source>
        <dbReference type="Proteomes" id="UP000279029"/>
    </source>
</evidence>
<reference evidence="7 8" key="1">
    <citation type="submission" date="2018-09" db="EMBL/GenBank/DDBJ databases">
        <authorList>
            <person name="Postec A."/>
        </authorList>
    </citation>
    <scope>NUCLEOTIDE SEQUENCE [LARGE SCALE GENOMIC DNA]</scope>
    <source>
        <strain evidence="7">70B-A</strain>
    </source>
</reference>
<evidence type="ECO:0000256" key="3">
    <source>
        <dbReference type="ARBA" id="ARBA00022679"/>
    </source>
</evidence>
<dbReference type="Proteomes" id="UP000279029">
    <property type="component" value="Chromosome"/>
</dbReference>
<evidence type="ECO:0000313" key="7">
    <source>
        <dbReference type="EMBL" id="VDN48035.1"/>
    </source>
</evidence>
<organism evidence="7 8">
    <name type="scientific">Petrocella atlantisensis</name>
    <dbReference type="NCBI Taxonomy" id="2173034"/>
    <lineage>
        <taxon>Bacteria</taxon>
        <taxon>Bacillati</taxon>
        <taxon>Bacillota</taxon>
        <taxon>Clostridia</taxon>
        <taxon>Lachnospirales</taxon>
        <taxon>Vallitaleaceae</taxon>
        <taxon>Petrocella</taxon>
    </lineage>
</organism>
<dbReference type="EMBL" id="LR130778">
    <property type="protein sequence ID" value="VDN48035.1"/>
    <property type="molecule type" value="Genomic_DNA"/>
</dbReference>
<dbReference type="PANTHER" id="PTHR11739:SF4">
    <property type="entry name" value="CITRATE SYNTHASE, PEROXISOMAL"/>
    <property type="match status" value="1"/>
</dbReference>
<comment type="pathway">
    <text evidence="1">Carbohydrate metabolism; tricarboxylic acid cycle.</text>
</comment>
<evidence type="ECO:0000256" key="6">
    <source>
        <dbReference type="PIRSR" id="PIRSR001369-1"/>
    </source>
</evidence>
<sequence>MDNNLNGLLTKWSNQSCRANKVNKELYTRYEVKRGLRDIDGKGVLAGLTRIGEVHAYIISDGKSVPVPGRLSYRGINIEDLVKGFLKDDRYGYEETCFLLLVGHLPDAIELRDFRGLIASNYELPRDFVRDIIMKAPSKDLMNTIARSVLTLFCFDDLADDLSERNVFRQSIQLIANFPLLAIYGYQAYAHYHEKKSFVIHSPRKDLSIAENILYMLRHDNQHTNLEAKLLDLALVLHAEHGGGNNSTFTTHVVSSAYTDIYSVVAAAMGSLKGLRHGGANIKVVEMFDEIKANVDNWEDPEEVTNYVEKLVTKQAYDRTGLVYGIGHAVYSISDPRAIIFKGYVRELAKEKGLDKEFELYNLVEKIAPEVIGKHRKIYKGISANVDFYSGFVYRMLDIPQQLFTPLFAVARISGWCAHILEELANDGKIIRPAYNCVEPKRIYLPLEKR</sequence>
<dbReference type="Gene3D" id="1.10.580.10">
    <property type="entry name" value="Citrate Synthase, domain 1"/>
    <property type="match status" value="1"/>
</dbReference>
<dbReference type="GO" id="GO:0006099">
    <property type="term" value="P:tricarboxylic acid cycle"/>
    <property type="evidence" value="ECO:0007669"/>
    <property type="project" value="UniProtKB-UniPathway"/>
</dbReference>
<comment type="catalytic activity">
    <reaction evidence="4">
        <text>oxaloacetate + acetyl-CoA + H2O = citrate + CoA + H(+)</text>
        <dbReference type="Rhea" id="RHEA:16845"/>
        <dbReference type="ChEBI" id="CHEBI:15377"/>
        <dbReference type="ChEBI" id="CHEBI:15378"/>
        <dbReference type="ChEBI" id="CHEBI:16452"/>
        <dbReference type="ChEBI" id="CHEBI:16947"/>
        <dbReference type="ChEBI" id="CHEBI:57287"/>
        <dbReference type="ChEBI" id="CHEBI:57288"/>
        <dbReference type="EC" id="2.3.3.16"/>
    </reaction>
</comment>
<evidence type="ECO:0000256" key="2">
    <source>
        <dbReference type="ARBA" id="ARBA00010566"/>
    </source>
</evidence>
<dbReference type="InterPro" id="IPR016142">
    <property type="entry name" value="Citrate_synth-like_lrg_a-sub"/>
</dbReference>
<keyword evidence="8" id="KW-1185">Reference proteome</keyword>
<feature type="active site" evidence="6">
    <location>
        <position position="328"/>
    </location>
</feature>
<dbReference type="InterPro" id="IPR002020">
    <property type="entry name" value="Citrate_synthase"/>
</dbReference>
<evidence type="ECO:0000256" key="5">
    <source>
        <dbReference type="PIRNR" id="PIRNR001369"/>
    </source>
</evidence>
<dbReference type="KEGG" id="cbar:PATL70BA_2147"/>
<dbReference type="Pfam" id="PF00285">
    <property type="entry name" value="Citrate_synt"/>
    <property type="match status" value="1"/>
</dbReference>
<dbReference type="PIRSF" id="PIRSF001369">
    <property type="entry name" value="Citrate_synth"/>
    <property type="match status" value="1"/>
</dbReference>
<dbReference type="RefSeq" id="WP_125137234.1">
    <property type="nucleotide sequence ID" value="NZ_LR130778.1"/>
</dbReference>
<evidence type="ECO:0000256" key="1">
    <source>
        <dbReference type="ARBA" id="ARBA00005163"/>
    </source>
</evidence>
<dbReference type="PRINTS" id="PR00143">
    <property type="entry name" value="CITRTSNTHASE"/>
</dbReference>
<dbReference type="OrthoDB" id="9800864at2"/>
<dbReference type="Gene3D" id="1.10.230.10">
    <property type="entry name" value="Cytochrome P450-Terp, domain 2"/>
    <property type="match status" value="1"/>
</dbReference>
<feature type="active site" evidence="6">
    <location>
        <position position="387"/>
    </location>
</feature>
<dbReference type="GO" id="GO:0005975">
    <property type="term" value="P:carbohydrate metabolic process"/>
    <property type="evidence" value="ECO:0007669"/>
    <property type="project" value="TreeGrafter"/>
</dbReference>
<accession>A0A3P7NYI8</accession>
<dbReference type="InterPro" id="IPR024176">
    <property type="entry name" value="Citrate_synthase_bac-typ"/>
</dbReference>
<dbReference type="UniPathway" id="UPA00223"/>
<dbReference type="InterPro" id="IPR016143">
    <property type="entry name" value="Citrate_synth-like_sm_a-sub"/>
</dbReference>
<comment type="similarity">
    <text evidence="2 5">Belongs to the citrate synthase family.</text>
</comment>
<dbReference type="InterPro" id="IPR036969">
    <property type="entry name" value="Citrate_synthase_sf"/>
</dbReference>